<keyword evidence="7" id="KW-1185">Reference proteome</keyword>
<keyword evidence="2" id="KW-0694">RNA-binding</keyword>
<evidence type="ECO:0000313" key="7">
    <source>
        <dbReference type="Proteomes" id="UP001344447"/>
    </source>
</evidence>
<comment type="similarity">
    <text evidence="1">Belongs to the EIF1AD family.</text>
</comment>
<name>A0AAN7U122_9MYCE</name>
<dbReference type="SUPFAM" id="SSF50249">
    <property type="entry name" value="Nucleic acid-binding proteins"/>
    <property type="match status" value="1"/>
</dbReference>
<dbReference type="GO" id="GO:0005634">
    <property type="term" value="C:nucleus"/>
    <property type="evidence" value="ECO:0007669"/>
    <property type="project" value="TreeGrafter"/>
</dbReference>
<evidence type="ECO:0000256" key="4">
    <source>
        <dbReference type="SAM" id="MobiDB-lite"/>
    </source>
</evidence>
<comment type="caution">
    <text evidence="6">The sequence shown here is derived from an EMBL/GenBank/DDBJ whole genome shotgun (WGS) entry which is preliminary data.</text>
</comment>
<evidence type="ECO:0000259" key="5">
    <source>
        <dbReference type="PROSITE" id="PS50832"/>
    </source>
</evidence>
<feature type="region of interest" description="Disordered" evidence="4">
    <location>
        <begin position="111"/>
        <end position="169"/>
    </location>
</feature>
<dbReference type="PROSITE" id="PS50832">
    <property type="entry name" value="S1_IF1_TYPE"/>
    <property type="match status" value="1"/>
</dbReference>
<dbReference type="InterPro" id="IPR012340">
    <property type="entry name" value="NA-bd_OB-fold"/>
</dbReference>
<dbReference type="GO" id="GO:0003723">
    <property type="term" value="F:RNA binding"/>
    <property type="evidence" value="ECO:0007669"/>
    <property type="project" value="UniProtKB-KW"/>
</dbReference>
<evidence type="ECO:0000256" key="1">
    <source>
        <dbReference type="ARBA" id="ARBA00007340"/>
    </source>
</evidence>
<dbReference type="Pfam" id="PF01176">
    <property type="entry name" value="eIF-1a"/>
    <property type="match status" value="1"/>
</dbReference>
<dbReference type="SMART" id="SM00652">
    <property type="entry name" value="eIF1a"/>
    <property type="match status" value="1"/>
</dbReference>
<sequence length="169" mass="19023">MSHARKHVTNQSLNSSLILENDQSIVKVIDMRGGNVVEVQYPNGSTVLAIIPSKFKNVLWIKKGNYAIIDKEDESSKSSQVKCSIVHILSKENVKGLVKSNDWPKEFDLEDKNQRQQQQKPLLLTCPNPDEDDGGLSDLGVNPNRKKFGRVDSDEEDISDDDDDEEEDN</sequence>
<protein>
    <recommendedName>
        <fullName evidence="5">S1-like domain-containing protein</fullName>
    </recommendedName>
</protein>
<organism evidence="6 7">
    <name type="scientific">Dictyostelium firmibasis</name>
    <dbReference type="NCBI Taxonomy" id="79012"/>
    <lineage>
        <taxon>Eukaryota</taxon>
        <taxon>Amoebozoa</taxon>
        <taxon>Evosea</taxon>
        <taxon>Eumycetozoa</taxon>
        <taxon>Dictyostelia</taxon>
        <taxon>Dictyosteliales</taxon>
        <taxon>Dictyosteliaceae</taxon>
        <taxon>Dictyostelium</taxon>
    </lineage>
</organism>
<accession>A0AAN7U122</accession>
<feature type="domain" description="S1-like" evidence="5">
    <location>
        <begin position="20"/>
        <end position="90"/>
    </location>
</feature>
<dbReference type="InterPro" id="IPR001253">
    <property type="entry name" value="TIF_eIF-1A"/>
</dbReference>
<dbReference type="AlphaFoldDB" id="A0AAN7U122"/>
<proteinExistence type="inferred from homology"/>
<dbReference type="Gene3D" id="2.40.50.140">
    <property type="entry name" value="Nucleic acid-binding proteins"/>
    <property type="match status" value="1"/>
</dbReference>
<reference evidence="6 7" key="1">
    <citation type="submission" date="2023-11" db="EMBL/GenBank/DDBJ databases">
        <title>Dfirmibasis_genome.</title>
        <authorList>
            <person name="Edelbroek B."/>
            <person name="Kjellin J."/>
            <person name="Jerlstrom-Hultqvist J."/>
            <person name="Soderbom F."/>
        </authorList>
    </citation>
    <scope>NUCLEOTIDE SEQUENCE [LARGE SCALE GENOMIC DNA]</scope>
    <source>
        <strain evidence="6 7">TNS-C-14</strain>
    </source>
</reference>
<evidence type="ECO:0000313" key="6">
    <source>
        <dbReference type="EMBL" id="KAK5583724.1"/>
    </source>
</evidence>
<dbReference type="InterPro" id="IPR006196">
    <property type="entry name" value="RNA-binding_domain_S1_IF1"/>
</dbReference>
<gene>
    <name evidence="6" type="ORF">RB653_005322</name>
</gene>
<dbReference type="InterPro" id="IPR039294">
    <property type="entry name" value="EIF1AD"/>
</dbReference>
<evidence type="ECO:0000256" key="2">
    <source>
        <dbReference type="ARBA" id="ARBA00022884"/>
    </source>
</evidence>
<dbReference type="EMBL" id="JAVFKY010000001">
    <property type="protein sequence ID" value="KAK5583724.1"/>
    <property type="molecule type" value="Genomic_DNA"/>
</dbReference>
<keyword evidence="3" id="KW-0648">Protein biosynthesis</keyword>
<feature type="compositionally biased region" description="Acidic residues" evidence="4">
    <location>
        <begin position="153"/>
        <end position="169"/>
    </location>
</feature>
<dbReference type="PANTHER" id="PTHR21641:SF0">
    <property type="entry name" value="RNA-BINDING PROTEIN EIF1AD-RELATED"/>
    <property type="match status" value="1"/>
</dbReference>
<dbReference type="GO" id="GO:0003743">
    <property type="term" value="F:translation initiation factor activity"/>
    <property type="evidence" value="ECO:0007669"/>
    <property type="project" value="UniProtKB-UniRule"/>
</dbReference>
<evidence type="ECO:0000256" key="3">
    <source>
        <dbReference type="PROSITE-ProRule" id="PRU00181"/>
    </source>
</evidence>
<keyword evidence="3" id="KW-0396">Initiation factor</keyword>
<dbReference type="Proteomes" id="UP001344447">
    <property type="component" value="Unassembled WGS sequence"/>
</dbReference>
<dbReference type="PANTHER" id="PTHR21641">
    <property type="entry name" value="TRANSLATION INITIATION FACTOR-RELATED"/>
    <property type="match status" value="1"/>
</dbReference>